<dbReference type="SUPFAM" id="SSF47473">
    <property type="entry name" value="EF-hand"/>
    <property type="match status" value="2"/>
</dbReference>
<dbReference type="EMBL" id="LFYR01001823">
    <property type="protein sequence ID" value="KMZ59065.1"/>
    <property type="molecule type" value="Genomic_DNA"/>
</dbReference>
<evidence type="ECO:0000313" key="6">
    <source>
        <dbReference type="Proteomes" id="UP000036987"/>
    </source>
</evidence>
<feature type="compositionally biased region" description="Polar residues" evidence="2">
    <location>
        <begin position="1014"/>
        <end position="1023"/>
    </location>
</feature>
<dbReference type="CDD" id="cd00052">
    <property type="entry name" value="EH"/>
    <property type="match status" value="2"/>
</dbReference>
<organism evidence="5 6">
    <name type="scientific">Zostera marina</name>
    <name type="common">Eelgrass</name>
    <dbReference type="NCBI Taxonomy" id="29655"/>
    <lineage>
        <taxon>Eukaryota</taxon>
        <taxon>Viridiplantae</taxon>
        <taxon>Streptophyta</taxon>
        <taxon>Embryophyta</taxon>
        <taxon>Tracheophyta</taxon>
        <taxon>Spermatophyta</taxon>
        <taxon>Magnoliopsida</taxon>
        <taxon>Liliopsida</taxon>
        <taxon>Zosteraceae</taxon>
        <taxon>Zostera</taxon>
    </lineage>
</organism>
<dbReference type="PANTHER" id="PTHR11216">
    <property type="entry name" value="EH DOMAIN"/>
    <property type="match status" value="1"/>
</dbReference>
<accession>A0A0K9NSV9</accession>
<dbReference type="InterPro" id="IPR011992">
    <property type="entry name" value="EF-hand-dom_pair"/>
</dbReference>
<feature type="domain" description="EF-hand" evidence="4">
    <location>
        <begin position="436"/>
        <end position="468"/>
    </location>
</feature>
<feature type="region of interest" description="Disordered" evidence="2">
    <location>
        <begin position="792"/>
        <end position="842"/>
    </location>
</feature>
<dbReference type="SMART" id="SM00054">
    <property type="entry name" value="EFh"/>
    <property type="match status" value="3"/>
</dbReference>
<evidence type="ECO:0000256" key="2">
    <source>
        <dbReference type="SAM" id="MobiDB-lite"/>
    </source>
</evidence>
<evidence type="ECO:0000259" key="4">
    <source>
        <dbReference type="PROSITE" id="PS50222"/>
    </source>
</evidence>
<evidence type="ECO:0000256" key="1">
    <source>
        <dbReference type="SAM" id="Coils"/>
    </source>
</evidence>
<comment type="caution">
    <text evidence="5">The sequence shown here is derived from an EMBL/GenBank/DDBJ whole genome shotgun (WGS) entry which is preliminary data.</text>
</comment>
<dbReference type="GO" id="GO:0005886">
    <property type="term" value="C:plasma membrane"/>
    <property type="evidence" value="ECO:0000318"/>
    <property type="project" value="GO_Central"/>
</dbReference>
<name>A0A0K9NSV9_ZOSMR</name>
<feature type="coiled-coil region" evidence="1">
    <location>
        <begin position="575"/>
        <end position="602"/>
    </location>
</feature>
<evidence type="ECO:0000313" key="5">
    <source>
        <dbReference type="EMBL" id="KMZ59065.1"/>
    </source>
</evidence>
<dbReference type="GO" id="GO:0006897">
    <property type="term" value="P:endocytosis"/>
    <property type="evidence" value="ECO:0000318"/>
    <property type="project" value="GO_Central"/>
</dbReference>
<dbReference type="InterPro" id="IPR000261">
    <property type="entry name" value="EH_dom"/>
</dbReference>
<dbReference type="PANTHER" id="PTHR11216:SF161">
    <property type="entry name" value="CALCIUM-BINDING EF HAND FAMILY PROTEIN"/>
    <property type="match status" value="1"/>
</dbReference>
<dbReference type="GO" id="GO:0016197">
    <property type="term" value="P:endosomal transport"/>
    <property type="evidence" value="ECO:0000318"/>
    <property type="project" value="GO_Central"/>
</dbReference>
<feature type="domain" description="EH" evidence="3">
    <location>
        <begin position="1"/>
        <end position="78"/>
    </location>
</feature>
<proteinExistence type="predicted"/>
<dbReference type="OrthoDB" id="524326at2759"/>
<evidence type="ECO:0000259" key="3">
    <source>
        <dbReference type="PROSITE" id="PS50031"/>
    </source>
</evidence>
<dbReference type="GO" id="GO:0005737">
    <property type="term" value="C:cytoplasm"/>
    <property type="evidence" value="ECO:0000318"/>
    <property type="project" value="GO_Central"/>
</dbReference>
<keyword evidence="6" id="KW-1185">Reference proteome</keyword>
<feature type="compositionally biased region" description="Low complexity" evidence="2">
    <location>
        <begin position="193"/>
        <end position="207"/>
    </location>
</feature>
<dbReference type="SMART" id="SM00027">
    <property type="entry name" value="EH"/>
    <property type="match status" value="2"/>
</dbReference>
<keyword evidence="1" id="KW-0175">Coiled coil</keyword>
<dbReference type="Gene3D" id="1.10.238.10">
    <property type="entry name" value="EF-hand"/>
    <property type="match status" value="2"/>
</dbReference>
<feature type="region of interest" description="Disordered" evidence="2">
    <location>
        <begin position="884"/>
        <end position="938"/>
    </location>
</feature>
<dbReference type="STRING" id="29655.A0A0K9NSV9"/>
<dbReference type="GO" id="GO:0030674">
    <property type="term" value="F:protein-macromolecule adaptor activity"/>
    <property type="evidence" value="ECO:0000318"/>
    <property type="project" value="GO_Central"/>
</dbReference>
<feature type="compositionally biased region" description="Polar residues" evidence="2">
    <location>
        <begin position="897"/>
        <end position="907"/>
    </location>
</feature>
<dbReference type="OMA" id="STHNSFF"/>
<reference evidence="6" key="1">
    <citation type="journal article" date="2016" name="Nature">
        <title>The genome of the seagrass Zostera marina reveals angiosperm adaptation to the sea.</title>
        <authorList>
            <person name="Olsen J.L."/>
            <person name="Rouze P."/>
            <person name="Verhelst B."/>
            <person name="Lin Y.-C."/>
            <person name="Bayer T."/>
            <person name="Collen J."/>
            <person name="Dattolo E."/>
            <person name="De Paoli E."/>
            <person name="Dittami S."/>
            <person name="Maumus F."/>
            <person name="Michel G."/>
            <person name="Kersting A."/>
            <person name="Lauritano C."/>
            <person name="Lohaus R."/>
            <person name="Toepel M."/>
            <person name="Tonon T."/>
            <person name="Vanneste K."/>
            <person name="Amirebrahimi M."/>
            <person name="Brakel J."/>
            <person name="Bostroem C."/>
            <person name="Chovatia M."/>
            <person name="Grimwood J."/>
            <person name="Jenkins J.W."/>
            <person name="Jueterbock A."/>
            <person name="Mraz A."/>
            <person name="Stam W.T."/>
            <person name="Tice H."/>
            <person name="Bornberg-Bauer E."/>
            <person name="Green P.J."/>
            <person name="Pearson G.A."/>
            <person name="Procaccini G."/>
            <person name="Duarte C.M."/>
            <person name="Schmutz J."/>
            <person name="Reusch T.B.H."/>
            <person name="Van de Peer Y."/>
        </authorList>
    </citation>
    <scope>NUCLEOTIDE SEQUENCE [LARGE SCALE GENOMIC DNA]</scope>
    <source>
        <strain evidence="6">cv. Finnish</strain>
    </source>
</reference>
<dbReference type="InterPro" id="IPR002048">
    <property type="entry name" value="EF_hand_dom"/>
</dbReference>
<dbReference type="Pfam" id="PF12763">
    <property type="entry name" value="EH"/>
    <property type="match status" value="2"/>
</dbReference>
<gene>
    <name evidence="5" type="ORF">ZOSMA_70G00790</name>
</gene>
<feature type="domain" description="EF-hand" evidence="4">
    <location>
        <begin position="1"/>
        <end position="34"/>
    </location>
</feature>
<protein>
    <submittedName>
        <fullName evidence="5">Calcium-binding EF hand-containing protein</fullName>
    </submittedName>
</protein>
<dbReference type="PROSITE" id="PS50222">
    <property type="entry name" value="EF_HAND_2"/>
    <property type="match status" value="3"/>
</dbReference>
<sequence>MERFEAYFQRADLDKDGRITGQEAVAFLQGSNLPRNVLAQIWMHSDRKNIGYLGRMEFYNALRLVTVAQSGRELTNEIVRAAIEGPAAARIPPPQITNVATSTPNPMFTPRPPVNNMMTSSGQMTTMPSNSAQNISFRTPNTQVLPNLGTTNQSFPPLAGQFSKPPAQISHTSSSFLVQSPSQGFSGGTMGGSLLPNSSNPNSSNANRFASGISNGITQISRDVNPSMAQHNFAPTLSAPTNLATQRLQTTPPQTTSMQLNTPIAPSQSVGKDVKSLMISGNGLLSDSAFEGNAFSITQQKQDDSLFNFSTTMVGPNKSNIVSANTGSQLPIKSAQDASSLNVSSTMVGGSLPQKTQLPMKQDIVPIPRTTQHVASPGMGTWNSDFSHSQASWPKMTQSNIQKYTKVFVEVDKDKDGKITGEEARNLFLSWKLPREVLKKVWDLSDQDGDSMLSLKEFCFALYLMEWYREGHPLPAILPDSVKSDTLLLQATSQHSTPYDNLPWQPNSGLPQQGIHVARSVMSDTALKPQQKVQMVRQTSGQIQHVQQKSTVSAFPSKQFNNEEQNTLSLNLKVATDVNNKVQQMENEIMDSKEKMEFYRTKMQDLVLYKSRCDNILNEITEKASGDKREVESLAKKYEEKYKQVGDLASKLAMEEAQYRDIQERKLELSNAIIKIEQGGSADGLLQVRADRIQSHLEELMKALSDRCKKIGLNVKPTAMIELPFGWQPGIPEGATDWDEEWDKFEDDGFVLVKDFTVDSENVMEPKSSFKASENSFKDGTLFADSLDHEKHSNEGDYEIESDSVCESENASVRSPPISPTRSDENNPNQDIFSPSFDRKHYDAPDANIFDDKLADDSWDVSFDSNSDTDSLWAFDTFNKNKQNSFDAGDFGLNPIKTGSPSGSSAYEKQKKSFFDNSVPASPMSGFDPSPRYNDGLNHTFDSSSRFDSFNAQTSGNFARFDSIRSSSDFDSSDFFSQNQNFARFDSISSTSAAHHNKGSASFDESDPFGTGPFRSSESHTSS</sequence>
<dbReference type="PROSITE" id="PS50031">
    <property type="entry name" value="EH"/>
    <property type="match status" value="2"/>
</dbReference>
<feature type="compositionally biased region" description="Acidic residues" evidence="2">
    <location>
        <begin position="796"/>
        <end position="806"/>
    </location>
</feature>
<feature type="domain" description="EF-hand" evidence="4">
    <location>
        <begin position="399"/>
        <end position="434"/>
    </location>
</feature>
<dbReference type="GO" id="GO:0005509">
    <property type="term" value="F:calcium ion binding"/>
    <property type="evidence" value="ECO:0007669"/>
    <property type="project" value="InterPro"/>
</dbReference>
<dbReference type="Proteomes" id="UP000036987">
    <property type="component" value="Unassembled WGS sequence"/>
</dbReference>
<feature type="region of interest" description="Disordered" evidence="2">
    <location>
        <begin position="993"/>
        <end position="1023"/>
    </location>
</feature>
<feature type="domain" description="EH" evidence="3">
    <location>
        <begin position="400"/>
        <end position="482"/>
    </location>
</feature>
<dbReference type="AlphaFoldDB" id="A0A0K9NSV9"/>
<feature type="region of interest" description="Disordered" evidence="2">
    <location>
        <begin position="181"/>
        <end position="210"/>
    </location>
</feature>